<reference evidence="7 8" key="1">
    <citation type="journal article" date="2023" name="Plants (Basel)">
        <title>Bridging the Gap: Combining Genomics and Transcriptomics Approaches to Understand Stylosanthes scabra, an Orphan Legume from the Brazilian Caatinga.</title>
        <authorList>
            <person name="Ferreira-Neto J.R.C."/>
            <person name="da Silva M.D."/>
            <person name="Binneck E."/>
            <person name="de Melo N.F."/>
            <person name="da Silva R.H."/>
            <person name="de Melo A.L.T.M."/>
            <person name="Pandolfi V."/>
            <person name="Bustamante F.O."/>
            <person name="Brasileiro-Vidal A.C."/>
            <person name="Benko-Iseppon A.M."/>
        </authorList>
    </citation>
    <scope>NUCLEOTIDE SEQUENCE [LARGE SCALE GENOMIC DNA]</scope>
    <source>
        <tissue evidence="7">Leaves</tissue>
    </source>
</reference>
<dbReference type="SMART" id="SM00499">
    <property type="entry name" value="AAI"/>
    <property type="match status" value="1"/>
</dbReference>
<organism evidence="7 8">
    <name type="scientific">Stylosanthes scabra</name>
    <dbReference type="NCBI Taxonomy" id="79078"/>
    <lineage>
        <taxon>Eukaryota</taxon>
        <taxon>Viridiplantae</taxon>
        <taxon>Streptophyta</taxon>
        <taxon>Embryophyta</taxon>
        <taxon>Tracheophyta</taxon>
        <taxon>Spermatophyta</taxon>
        <taxon>Magnoliopsida</taxon>
        <taxon>eudicotyledons</taxon>
        <taxon>Gunneridae</taxon>
        <taxon>Pentapetalae</taxon>
        <taxon>rosids</taxon>
        <taxon>fabids</taxon>
        <taxon>Fabales</taxon>
        <taxon>Fabaceae</taxon>
        <taxon>Papilionoideae</taxon>
        <taxon>50 kb inversion clade</taxon>
        <taxon>dalbergioids sensu lato</taxon>
        <taxon>Dalbergieae</taxon>
        <taxon>Pterocarpus clade</taxon>
        <taxon>Stylosanthes</taxon>
    </lineage>
</organism>
<feature type="signal peptide" evidence="5">
    <location>
        <begin position="1"/>
        <end position="21"/>
    </location>
</feature>
<protein>
    <submittedName>
        <fullName evidence="7">Conglutin-7</fullName>
    </submittedName>
</protein>
<feature type="domain" description="Bifunctional inhibitor/plant lipid transfer protein/seed storage helical" evidence="6">
    <location>
        <begin position="44"/>
        <end position="135"/>
    </location>
</feature>
<feature type="region of interest" description="Disordered" evidence="4">
    <location>
        <begin position="49"/>
        <end position="73"/>
    </location>
</feature>
<dbReference type="PANTHER" id="PTHR35496:SF20">
    <property type="entry name" value="2S SEED STORAGE PROTEIN 1-RELATED"/>
    <property type="match status" value="1"/>
</dbReference>
<evidence type="ECO:0000256" key="5">
    <source>
        <dbReference type="SAM" id="SignalP"/>
    </source>
</evidence>
<dbReference type="EMBL" id="JASCZI010211452">
    <property type="protein sequence ID" value="MED6191620.1"/>
    <property type="molecule type" value="Genomic_DNA"/>
</dbReference>
<comment type="similarity">
    <text evidence="1">Belongs to the 2S seed storage albumins family.</text>
</comment>
<accession>A0ABU6X325</accession>
<evidence type="ECO:0000313" key="7">
    <source>
        <dbReference type="EMBL" id="MED6191620.1"/>
    </source>
</evidence>
<dbReference type="PANTHER" id="PTHR35496">
    <property type="entry name" value="2S SEED STORAGE PROTEIN 1-RELATED"/>
    <property type="match status" value="1"/>
</dbReference>
<dbReference type="Pfam" id="PF00234">
    <property type="entry name" value="Tryp_alpha_amyl"/>
    <property type="match status" value="1"/>
</dbReference>
<dbReference type="InterPro" id="IPR000617">
    <property type="entry name" value="Napin/2SS/CON"/>
</dbReference>
<feature type="chain" id="PRO_5047416704" evidence="5">
    <location>
        <begin position="22"/>
        <end position="146"/>
    </location>
</feature>
<keyword evidence="2 5" id="KW-0732">Signal</keyword>
<dbReference type="InterPro" id="IPR036312">
    <property type="entry name" value="Bifun_inhib/LTP/seed_sf"/>
</dbReference>
<evidence type="ECO:0000313" key="8">
    <source>
        <dbReference type="Proteomes" id="UP001341840"/>
    </source>
</evidence>
<keyword evidence="8" id="KW-1185">Reference proteome</keyword>
<dbReference type="SUPFAM" id="SSF47699">
    <property type="entry name" value="Bifunctional inhibitor/lipid-transfer protein/seed storage 2S albumin"/>
    <property type="match status" value="1"/>
</dbReference>
<comment type="caution">
    <text evidence="7">The sequence shown here is derived from an EMBL/GenBank/DDBJ whole genome shotgun (WGS) entry which is preliminary data.</text>
</comment>
<name>A0ABU6X325_9FABA</name>
<dbReference type="Proteomes" id="UP001341840">
    <property type="component" value="Unassembled WGS sequence"/>
</dbReference>
<dbReference type="InterPro" id="IPR016140">
    <property type="entry name" value="Bifunc_inhib/LTP/seed_store"/>
</dbReference>
<sequence>MAKLSILVPLALLLLASFASARQQWELQGDRCEEQLDRANLRPCEQHLMQKIQQDQDEDEYDRYNPRHSGSSQHKQRCCNELNEFENNQRCMCQALQQIMENQSDRLQGRQQEKQFERELRNLPQHCGIRAPQRCNLDVEDRRNRF</sequence>
<evidence type="ECO:0000256" key="3">
    <source>
        <dbReference type="ARBA" id="ARBA00023157"/>
    </source>
</evidence>
<dbReference type="Gene3D" id="1.10.110.10">
    <property type="entry name" value="Plant lipid-transfer and hydrophobic proteins"/>
    <property type="match status" value="1"/>
</dbReference>
<keyword evidence="3" id="KW-1015">Disulfide bond</keyword>
<evidence type="ECO:0000259" key="6">
    <source>
        <dbReference type="SMART" id="SM00499"/>
    </source>
</evidence>
<proteinExistence type="inferred from homology"/>
<evidence type="ECO:0000256" key="1">
    <source>
        <dbReference type="ARBA" id="ARBA00008262"/>
    </source>
</evidence>
<evidence type="ECO:0000256" key="2">
    <source>
        <dbReference type="ARBA" id="ARBA00022729"/>
    </source>
</evidence>
<gene>
    <name evidence="7" type="primary">CONGLUTIN7</name>
    <name evidence="7" type="ORF">PIB30_001899</name>
</gene>
<evidence type="ECO:0000256" key="4">
    <source>
        <dbReference type="SAM" id="MobiDB-lite"/>
    </source>
</evidence>